<keyword evidence="1" id="KW-1133">Transmembrane helix</keyword>
<dbReference type="AlphaFoldDB" id="A0A0K2U0I5"/>
<accession>A0A0K2U0I5</accession>
<reference evidence="2" key="1">
    <citation type="submission" date="2014-05" db="EMBL/GenBank/DDBJ databases">
        <authorList>
            <person name="Chronopoulou M."/>
        </authorList>
    </citation>
    <scope>NUCLEOTIDE SEQUENCE</scope>
    <source>
        <tissue evidence="2">Whole organism</tissue>
    </source>
</reference>
<sequence>MEVSVILQMFFNVKICYFIIHWFK</sequence>
<keyword evidence="1" id="KW-0812">Transmembrane</keyword>
<proteinExistence type="predicted"/>
<name>A0A0K2U0I5_LEPSM</name>
<keyword evidence="1" id="KW-0472">Membrane</keyword>
<evidence type="ECO:0000256" key="1">
    <source>
        <dbReference type="SAM" id="Phobius"/>
    </source>
</evidence>
<protein>
    <submittedName>
        <fullName evidence="2">Uncharacterized protein</fullName>
    </submittedName>
</protein>
<evidence type="ECO:0000313" key="2">
    <source>
        <dbReference type="EMBL" id="CDW31753.1"/>
    </source>
</evidence>
<dbReference type="EMBL" id="HACA01014392">
    <property type="protein sequence ID" value="CDW31753.1"/>
    <property type="molecule type" value="Transcribed_RNA"/>
</dbReference>
<organism evidence="2">
    <name type="scientific">Lepeophtheirus salmonis</name>
    <name type="common">Salmon louse</name>
    <name type="synonym">Caligus salmonis</name>
    <dbReference type="NCBI Taxonomy" id="72036"/>
    <lineage>
        <taxon>Eukaryota</taxon>
        <taxon>Metazoa</taxon>
        <taxon>Ecdysozoa</taxon>
        <taxon>Arthropoda</taxon>
        <taxon>Crustacea</taxon>
        <taxon>Multicrustacea</taxon>
        <taxon>Hexanauplia</taxon>
        <taxon>Copepoda</taxon>
        <taxon>Siphonostomatoida</taxon>
        <taxon>Caligidae</taxon>
        <taxon>Lepeophtheirus</taxon>
    </lineage>
</organism>
<feature type="transmembrane region" description="Helical" evidence="1">
    <location>
        <begin position="6"/>
        <end position="23"/>
    </location>
</feature>